<organism evidence="1 2">
    <name type="scientific">Tritrichomonas foetus</name>
    <dbReference type="NCBI Taxonomy" id="1144522"/>
    <lineage>
        <taxon>Eukaryota</taxon>
        <taxon>Metamonada</taxon>
        <taxon>Parabasalia</taxon>
        <taxon>Tritrichomonadida</taxon>
        <taxon>Tritrichomonadidae</taxon>
        <taxon>Tritrichomonas</taxon>
    </lineage>
</organism>
<proteinExistence type="predicted"/>
<protein>
    <submittedName>
        <fullName evidence="1">Uncharacterized protein</fullName>
    </submittedName>
</protein>
<accession>A0A1J4KYA9</accession>
<sequence>MNKNALELLELASNELKLQKDTTISKDFKQILENMKTMIPSLIKAQTPELKSLASIFIYQLLRFLQQIDTLIVMIRLEKNEPNALLQIVSSDIRSILKQLFKEKVEVHETCGREFLRFATDRALIAEFAFTFNIQDYFKPPKAELTHLLLPKEILTKIDECVSDSDIKTTVKRITNENSLIFHNFLICDIIRYIFSAKRLSVESKFNIIKYIVTLLPNWKDTFSTFEILISLCIDILTFKRANKEDDTNVKVVIKLIKEFPNLLIFVENIARRNDLMLVSLSEAVVRCNEPKLFSRLILPTVEPEAPKVNTEEALKAVLTKIKWQKKDVSNVLTEFSSQIINNLLPCYFDIPFTPSNDLLLIVKSGSPPIIASVCEKNSNILKSSLFLLKDDPDTFAKVLEILSKTDAVNFMIQAISKVLVIAPELLKHSLKVISTMVPKEIDPSPIIRFICYNCTGNELYSIINPTSHQTANNNYNNSNNNFIFPSVDSQVLGLIKQSLKWRDIPQNVFWIYLNAAFQTKHMKNIIDALESTLPLMSHYPVAFSNMKVMMQRLTPSPQISKLTEVFMRGNDELQNAFLAIINAWCRSSKDETVTFIQNRLKSFRAFLDNLTNEQISRVPEPLMSNLFPKSK</sequence>
<reference evidence="1" key="1">
    <citation type="submission" date="2016-10" db="EMBL/GenBank/DDBJ databases">
        <authorList>
            <person name="Benchimol M."/>
            <person name="Almeida L.G."/>
            <person name="Vasconcelos A.T."/>
            <person name="Perreira-Neves A."/>
            <person name="Rosa I.A."/>
            <person name="Tasca T."/>
            <person name="Bogo M.R."/>
            <person name="de Souza W."/>
        </authorList>
    </citation>
    <scope>NUCLEOTIDE SEQUENCE [LARGE SCALE GENOMIC DNA]</scope>
    <source>
        <strain evidence="1">K</strain>
    </source>
</reference>
<evidence type="ECO:0000313" key="1">
    <source>
        <dbReference type="EMBL" id="OHT14541.1"/>
    </source>
</evidence>
<gene>
    <name evidence="1" type="ORF">TRFO_15080</name>
</gene>
<dbReference type="RefSeq" id="XP_068367677.1">
    <property type="nucleotide sequence ID" value="XM_068498180.1"/>
</dbReference>
<comment type="caution">
    <text evidence="1">The sequence shown here is derived from an EMBL/GenBank/DDBJ whole genome shotgun (WGS) entry which is preliminary data.</text>
</comment>
<dbReference type="EMBL" id="MLAK01000353">
    <property type="protein sequence ID" value="OHT14541.1"/>
    <property type="molecule type" value="Genomic_DNA"/>
</dbReference>
<keyword evidence="2" id="KW-1185">Reference proteome</keyword>
<dbReference type="VEuPathDB" id="TrichDB:TRFO_15080"/>
<dbReference type="GeneID" id="94832884"/>
<name>A0A1J4KYA9_9EUKA</name>
<evidence type="ECO:0000313" key="2">
    <source>
        <dbReference type="Proteomes" id="UP000179807"/>
    </source>
</evidence>
<dbReference type="Proteomes" id="UP000179807">
    <property type="component" value="Unassembled WGS sequence"/>
</dbReference>
<dbReference type="AlphaFoldDB" id="A0A1J4KYA9"/>